<dbReference type="GO" id="GO:0015385">
    <property type="term" value="F:sodium:proton antiporter activity"/>
    <property type="evidence" value="ECO:0007669"/>
    <property type="project" value="InterPro"/>
</dbReference>
<feature type="transmembrane region" description="Helical" evidence="11">
    <location>
        <begin position="32"/>
        <end position="49"/>
    </location>
</feature>
<reference evidence="14" key="1">
    <citation type="submission" date="2021-02" db="EMBL/GenBank/DDBJ databases">
        <authorList>
            <person name="Dougan E. K."/>
            <person name="Rhodes N."/>
            <person name="Thang M."/>
            <person name="Chan C."/>
        </authorList>
    </citation>
    <scope>NUCLEOTIDE SEQUENCE</scope>
</reference>
<keyword evidence="12" id="KW-0732">Signal</keyword>
<feature type="chain" id="PRO_5032457194" evidence="12">
    <location>
        <begin position="17"/>
        <end position="864"/>
    </location>
</feature>
<keyword evidence="5 11" id="KW-1133">Transmembrane helix</keyword>
<feature type="transmembrane region" description="Helical" evidence="11">
    <location>
        <begin position="285"/>
        <end position="307"/>
    </location>
</feature>
<dbReference type="PANTHER" id="PTHR10110:SF86">
    <property type="entry name" value="SODIUM_HYDROGEN EXCHANGER 7"/>
    <property type="match status" value="1"/>
</dbReference>
<protein>
    <submittedName>
        <fullName evidence="14">NHX7 protein</fullName>
    </submittedName>
</protein>
<feature type="transmembrane region" description="Helical" evidence="11">
    <location>
        <begin position="319"/>
        <end position="336"/>
    </location>
</feature>
<keyword evidence="8 11" id="KW-0472">Membrane</keyword>
<organism evidence="14 15">
    <name type="scientific">Symbiodinium necroappetens</name>
    <dbReference type="NCBI Taxonomy" id="1628268"/>
    <lineage>
        <taxon>Eukaryota</taxon>
        <taxon>Sar</taxon>
        <taxon>Alveolata</taxon>
        <taxon>Dinophyceae</taxon>
        <taxon>Suessiales</taxon>
        <taxon>Symbiodiniaceae</taxon>
        <taxon>Symbiodinium</taxon>
    </lineage>
</organism>
<dbReference type="OrthoDB" id="441412at2759"/>
<evidence type="ECO:0000256" key="1">
    <source>
        <dbReference type="ARBA" id="ARBA00004651"/>
    </source>
</evidence>
<evidence type="ECO:0000256" key="7">
    <source>
        <dbReference type="ARBA" id="ARBA00023065"/>
    </source>
</evidence>
<evidence type="ECO:0000256" key="9">
    <source>
        <dbReference type="ARBA" id="ARBA00023201"/>
    </source>
</evidence>
<keyword evidence="2" id="KW-0813">Transport</keyword>
<evidence type="ECO:0000256" key="10">
    <source>
        <dbReference type="SAM" id="MobiDB-lite"/>
    </source>
</evidence>
<feature type="signal peptide" evidence="12">
    <location>
        <begin position="1"/>
        <end position="16"/>
    </location>
</feature>
<feature type="transmembrane region" description="Helical" evidence="11">
    <location>
        <begin position="98"/>
        <end position="117"/>
    </location>
</feature>
<evidence type="ECO:0000256" key="11">
    <source>
        <dbReference type="SAM" id="Phobius"/>
    </source>
</evidence>
<feature type="transmembrane region" description="Helical" evidence="11">
    <location>
        <begin position="348"/>
        <end position="376"/>
    </location>
</feature>
<dbReference type="Pfam" id="PF00999">
    <property type="entry name" value="Na_H_Exchanger"/>
    <property type="match status" value="1"/>
</dbReference>
<accession>A0A812MUW1</accession>
<name>A0A812MUW1_9DINO</name>
<evidence type="ECO:0000313" key="14">
    <source>
        <dbReference type="EMBL" id="CAE7280482.1"/>
    </source>
</evidence>
<evidence type="ECO:0000259" key="13">
    <source>
        <dbReference type="Pfam" id="PF00999"/>
    </source>
</evidence>
<dbReference type="InterPro" id="IPR006153">
    <property type="entry name" value="Cation/H_exchanger_TM"/>
</dbReference>
<evidence type="ECO:0000256" key="12">
    <source>
        <dbReference type="SAM" id="SignalP"/>
    </source>
</evidence>
<keyword evidence="3" id="KW-1003">Cell membrane</keyword>
<evidence type="ECO:0000256" key="5">
    <source>
        <dbReference type="ARBA" id="ARBA00022989"/>
    </source>
</evidence>
<evidence type="ECO:0000256" key="4">
    <source>
        <dbReference type="ARBA" id="ARBA00022692"/>
    </source>
</evidence>
<keyword evidence="4 11" id="KW-0812">Transmembrane</keyword>
<dbReference type="InterPro" id="IPR018422">
    <property type="entry name" value="Cation/H_exchanger_CPA1"/>
</dbReference>
<dbReference type="GO" id="GO:0098719">
    <property type="term" value="P:sodium ion import across plasma membrane"/>
    <property type="evidence" value="ECO:0007669"/>
    <property type="project" value="TreeGrafter"/>
</dbReference>
<proteinExistence type="predicted"/>
<dbReference type="PANTHER" id="PTHR10110">
    <property type="entry name" value="SODIUM/HYDROGEN EXCHANGER"/>
    <property type="match status" value="1"/>
</dbReference>
<feature type="transmembrane region" description="Helical" evidence="11">
    <location>
        <begin position="230"/>
        <end position="249"/>
    </location>
</feature>
<evidence type="ECO:0000256" key="3">
    <source>
        <dbReference type="ARBA" id="ARBA00022475"/>
    </source>
</evidence>
<sequence>MFSRSWLLLLPTAVLAASDEHSAHSHPHEALLFPFFAMLIGMCITHLGSRCPVVASIPYTVSLLIAGVLLGAMHIESSQGLGTLSRSIALWMDIDPHVILYSFLPVLLFGDALSIVWHDFRRTAMQCAVLAGPGVLIGTGLMFIVSKYIFPYGWGDYECAAFASVLAATDPVAVVGLLKEMGASRVLTMQIAGESLLNDGVAIVVWLVFFDFMKGNQADGGAIIGSFLRLAAGGTAFGVFCGVVAARWASLASDRLVHTDALVQVSLTITAAYLAFFIGENELKVSGVLAAIFAALMMSKFATPLVCHKEGMLAVWHTMEYFGNTVLFVLCGLFAYESCSKVAWADFGWLLLLYILATLARGFMVAVLWPAVNLVGGSDVTKTTWKECAVMVWGGLRGAVGLALALSMRNELRTQGKTETADRMVFFVSGFAALTLLINATTCGALLQRLELTKPPEAQVVILTTLRKVLVSVSKKSFEDRMAEDGRFKAVHQQELDALLEHLDEELAHHGHLDNEHAQEFVPQDHTQLVGKSMESSDEVANEITTNVVPEAEEPSVEILAEKVAETGTTDQEATSAADPAPKKNAEKKEEHWWWGFEQVRPASGAMNKPTGPSFLEKRYGVATRGTHQERIVYRKLFLSMLRAEYMRLMDTGMLPRRAEGAELLLASIDAADDFAAIGLNDWKILQGQLLKRRGSVLVKARELLSPYFAFAPVPTVSGNMVFDLFTVVAFIDAHHTVCHRLLESDCLNGDAREDVVKESSTELEAAHQLLKENCIGAKQISKVRTMQLATMLFEVQKEQVSRWLEMGVISDKEMEELLHIIKHGLEHSQETMKKKVLNQVRKARETIMTLRSNTGLLASRETE</sequence>
<feature type="domain" description="Cation/H+ exchanger transmembrane" evidence="13">
    <location>
        <begin position="52"/>
        <end position="448"/>
    </location>
</feature>
<keyword evidence="9" id="KW-0739">Sodium transport</keyword>
<comment type="caution">
    <text evidence="14">The sequence shown here is derived from an EMBL/GenBank/DDBJ whole genome shotgun (WGS) entry which is preliminary data.</text>
</comment>
<feature type="transmembrane region" description="Helical" evidence="11">
    <location>
        <begin position="191"/>
        <end position="210"/>
    </location>
</feature>
<evidence type="ECO:0000313" key="15">
    <source>
        <dbReference type="Proteomes" id="UP000601435"/>
    </source>
</evidence>
<feature type="transmembrane region" description="Helical" evidence="11">
    <location>
        <begin position="426"/>
        <end position="447"/>
    </location>
</feature>
<gene>
    <name evidence="14" type="primary">NHX7</name>
    <name evidence="14" type="ORF">SNEC2469_LOCUS6832</name>
</gene>
<dbReference type="GO" id="GO:0051453">
    <property type="term" value="P:regulation of intracellular pH"/>
    <property type="evidence" value="ECO:0007669"/>
    <property type="project" value="TreeGrafter"/>
</dbReference>
<feature type="transmembrane region" description="Helical" evidence="11">
    <location>
        <begin position="56"/>
        <end position="75"/>
    </location>
</feature>
<comment type="subcellular location">
    <subcellularLocation>
        <location evidence="1">Cell membrane</location>
        <topology evidence="1">Multi-pass membrane protein</topology>
    </subcellularLocation>
</comment>
<evidence type="ECO:0000256" key="2">
    <source>
        <dbReference type="ARBA" id="ARBA00022448"/>
    </source>
</evidence>
<dbReference type="AlphaFoldDB" id="A0A812MUW1"/>
<evidence type="ECO:0000256" key="8">
    <source>
        <dbReference type="ARBA" id="ARBA00023136"/>
    </source>
</evidence>
<dbReference type="GO" id="GO:0005886">
    <property type="term" value="C:plasma membrane"/>
    <property type="evidence" value="ECO:0007669"/>
    <property type="project" value="UniProtKB-SubCell"/>
</dbReference>
<dbReference type="EMBL" id="CAJNJA010011808">
    <property type="protein sequence ID" value="CAE7280482.1"/>
    <property type="molecule type" value="Genomic_DNA"/>
</dbReference>
<dbReference type="GO" id="GO:0015386">
    <property type="term" value="F:potassium:proton antiporter activity"/>
    <property type="evidence" value="ECO:0007669"/>
    <property type="project" value="TreeGrafter"/>
</dbReference>
<dbReference type="Gene3D" id="6.10.140.1330">
    <property type="match status" value="1"/>
</dbReference>
<feature type="transmembrane region" description="Helical" evidence="11">
    <location>
        <begin position="129"/>
        <end position="149"/>
    </location>
</feature>
<keyword evidence="7" id="KW-0406">Ion transport</keyword>
<evidence type="ECO:0000256" key="6">
    <source>
        <dbReference type="ARBA" id="ARBA00023053"/>
    </source>
</evidence>
<feature type="transmembrane region" description="Helical" evidence="11">
    <location>
        <begin position="261"/>
        <end position="279"/>
    </location>
</feature>
<feature type="region of interest" description="Disordered" evidence="10">
    <location>
        <begin position="567"/>
        <end position="588"/>
    </location>
</feature>
<keyword evidence="6" id="KW-0915">Sodium</keyword>
<feature type="transmembrane region" description="Helical" evidence="11">
    <location>
        <begin position="388"/>
        <end position="406"/>
    </location>
</feature>
<dbReference type="Proteomes" id="UP000601435">
    <property type="component" value="Unassembled WGS sequence"/>
</dbReference>
<keyword evidence="15" id="KW-1185">Reference proteome</keyword>